<keyword evidence="1" id="KW-0812">Transmembrane</keyword>
<sequence>MAVHLVPTGRTALAAGLLMTAGVEGEWLLNPQRDDGTLTSVPLFAVLLLVSLAGFVLLVVAASGLRRAMVSRTRPARVGAAMTVAGAGLLALFAAAVLVTGVVDGEPAGLAFVPFLLGMLLLAVGPVTWGLSLRRRPPAPGVAPALVVSGVAAFAALALEPDPWHDLSLVVMFGAWSAIGLLVMRGPRGTGLPVRTADAAGRRH</sequence>
<name>A0A5C4VVN2_9ACTN</name>
<feature type="transmembrane region" description="Helical" evidence="1">
    <location>
        <begin position="41"/>
        <end position="66"/>
    </location>
</feature>
<keyword evidence="1" id="KW-1133">Transmembrane helix</keyword>
<organism evidence="2 3">
    <name type="scientific">Nocardioides albidus</name>
    <dbReference type="NCBI Taxonomy" id="1517589"/>
    <lineage>
        <taxon>Bacteria</taxon>
        <taxon>Bacillati</taxon>
        <taxon>Actinomycetota</taxon>
        <taxon>Actinomycetes</taxon>
        <taxon>Propionibacteriales</taxon>
        <taxon>Nocardioidaceae</taxon>
        <taxon>Nocardioides</taxon>
    </lineage>
</organism>
<evidence type="ECO:0000313" key="2">
    <source>
        <dbReference type="EMBL" id="TNM39586.1"/>
    </source>
</evidence>
<dbReference type="RefSeq" id="WP_139623077.1">
    <property type="nucleotide sequence ID" value="NZ_VDMP01000024.1"/>
</dbReference>
<dbReference type="Proteomes" id="UP000313231">
    <property type="component" value="Unassembled WGS sequence"/>
</dbReference>
<accession>A0A5C4VVN2</accession>
<evidence type="ECO:0008006" key="4">
    <source>
        <dbReference type="Google" id="ProtNLM"/>
    </source>
</evidence>
<feature type="transmembrane region" description="Helical" evidence="1">
    <location>
        <begin position="109"/>
        <end position="129"/>
    </location>
</feature>
<dbReference type="AlphaFoldDB" id="A0A5C4VVN2"/>
<comment type="caution">
    <text evidence="2">The sequence shown here is derived from an EMBL/GenBank/DDBJ whole genome shotgun (WGS) entry which is preliminary data.</text>
</comment>
<feature type="transmembrane region" description="Helical" evidence="1">
    <location>
        <begin position="165"/>
        <end position="184"/>
    </location>
</feature>
<dbReference type="EMBL" id="VDMP01000024">
    <property type="protein sequence ID" value="TNM39586.1"/>
    <property type="molecule type" value="Genomic_DNA"/>
</dbReference>
<keyword evidence="1" id="KW-0472">Membrane</keyword>
<protein>
    <recommendedName>
        <fullName evidence="4">DUF998 domain-containing protein</fullName>
    </recommendedName>
</protein>
<evidence type="ECO:0000256" key="1">
    <source>
        <dbReference type="SAM" id="Phobius"/>
    </source>
</evidence>
<feature type="transmembrane region" description="Helical" evidence="1">
    <location>
        <begin position="141"/>
        <end position="159"/>
    </location>
</feature>
<reference evidence="2 3" key="1">
    <citation type="journal article" date="2016" name="Int. J. Syst. Evol. Microbiol.">
        <title>Nocardioides albidus sp. nov., an actinobacterium isolated from garden soil.</title>
        <authorList>
            <person name="Singh H."/>
            <person name="Du J."/>
            <person name="Trinh H."/>
            <person name="Won K."/>
            <person name="Yang J.E."/>
            <person name="Yin C."/>
            <person name="Kook M."/>
            <person name="Yi T.H."/>
        </authorList>
    </citation>
    <scope>NUCLEOTIDE SEQUENCE [LARGE SCALE GENOMIC DNA]</scope>
    <source>
        <strain evidence="2 3">CCTCC AB 2015297</strain>
    </source>
</reference>
<feature type="transmembrane region" description="Helical" evidence="1">
    <location>
        <begin position="78"/>
        <end position="103"/>
    </location>
</feature>
<gene>
    <name evidence="2" type="ORF">FHP29_11950</name>
</gene>
<keyword evidence="3" id="KW-1185">Reference proteome</keyword>
<evidence type="ECO:0000313" key="3">
    <source>
        <dbReference type="Proteomes" id="UP000313231"/>
    </source>
</evidence>
<proteinExistence type="predicted"/>